<evidence type="ECO:0000313" key="1">
    <source>
        <dbReference type="EMBL" id="QCD87530.1"/>
    </source>
</evidence>
<keyword evidence="2" id="KW-1185">Reference proteome</keyword>
<name>A0A4D6LG93_VIGUN</name>
<sequence>MVVTLMVQRGGAMAGSGRVDYAPTTLLFYALLQVGGAVAENNWCVKMASVLIYPKQKSSSMAPVPLQSRPKVLPSSLVSICLGFKTEAK</sequence>
<reference evidence="1 2" key="1">
    <citation type="submission" date="2019-04" db="EMBL/GenBank/DDBJ databases">
        <title>An improved genome assembly and genetic linkage map for asparagus bean, Vigna unguiculata ssp. sesquipedialis.</title>
        <authorList>
            <person name="Xia Q."/>
            <person name="Zhang R."/>
            <person name="Dong Y."/>
        </authorList>
    </citation>
    <scope>NUCLEOTIDE SEQUENCE [LARGE SCALE GENOMIC DNA]</scope>
    <source>
        <tissue evidence="1">Leaf</tissue>
    </source>
</reference>
<proteinExistence type="predicted"/>
<dbReference type="AlphaFoldDB" id="A0A4D6LG93"/>
<gene>
    <name evidence="1" type="ORF">DEO72_LG3g2066</name>
</gene>
<protein>
    <submittedName>
        <fullName evidence="1">Uncharacterized protein</fullName>
    </submittedName>
</protein>
<dbReference type="Proteomes" id="UP000501690">
    <property type="component" value="Linkage Group LG3"/>
</dbReference>
<evidence type="ECO:0000313" key="2">
    <source>
        <dbReference type="Proteomes" id="UP000501690"/>
    </source>
</evidence>
<dbReference type="EMBL" id="CP039347">
    <property type="protein sequence ID" value="QCD87530.1"/>
    <property type="molecule type" value="Genomic_DNA"/>
</dbReference>
<accession>A0A4D6LG93</accession>
<organism evidence="1 2">
    <name type="scientific">Vigna unguiculata</name>
    <name type="common">Cowpea</name>
    <dbReference type="NCBI Taxonomy" id="3917"/>
    <lineage>
        <taxon>Eukaryota</taxon>
        <taxon>Viridiplantae</taxon>
        <taxon>Streptophyta</taxon>
        <taxon>Embryophyta</taxon>
        <taxon>Tracheophyta</taxon>
        <taxon>Spermatophyta</taxon>
        <taxon>Magnoliopsida</taxon>
        <taxon>eudicotyledons</taxon>
        <taxon>Gunneridae</taxon>
        <taxon>Pentapetalae</taxon>
        <taxon>rosids</taxon>
        <taxon>fabids</taxon>
        <taxon>Fabales</taxon>
        <taxon>Fabaceae</taxon>
        <taxon>Papilionoideae</taxon>
        <taxon>50 kb inversion clade</taxon>
        <taxon>NPAAA clade</taxon>
        <taxon>indigoferoid/millettioid clade</taxon>
        <taxon>Phaseoleae</taxon>
        <taxon>Vigna</taxon>
    </lineage>
</organism>